<dbReference type="RefSeq" id="WP_151755680.1">
    <property type="nucleotide sequence ID" value="NZ_BKZW01000001.1"/>
</dbReference>
<name>A0A5J4KNM9_9CHLR</name>
<evidence type="ECO:0000256" key="1">
    <source>
        <dbReference type="SAM" id="Phobius"/>
    </source>
</evidence>
<dbReference type="SUPFAM" id="SSF58104">
    <property type="entry name" value="Methyl-accepting chemotaxis protein (MCP) signaling domain"/>
    <property type="match status" value="1"/>
</dbReference>
<feature type="transmembrane region" description="Helical" evidence="1">
    <location>
        <begin position="145"/>
        <end position="164"/>
    </location>
</feature>
<proteinExistence type="predicted"/>
<protein>
    <submittedName>
        <fullName evidence="2">Uncharacterized protein</fullName>
    </submittedName>
</protein>
<gene>
    <name evidence="2" type="ORF">KDW_18710</name>
</gene>
<feature type="transmembrane region" description="Helical" evidence="1">
    <location>
        <begin position="86"/>
        <end position="109"/>
    </location>
</feature>
<dbReference type="EMBL" id="BKZW01000001">
    <property type="protein sequence ID" value="GER87709.1"/>
    <property type="molecule type" value="Genomic_DNA"/>
</dbReference>
<keyword evidence="3" id="KW-1185">Reference proteome</keyword>
<organism evidence="2 3">
    <name type="scientific">Dictyobacter vulcani</name>
    <dbReference type="NCBI Taxonomy" id="2607529"/>
    <lineage>
        <taxon>Bacteria</taxon>
        <taxon>Bacillati</taxon>
        <taxon>Chloroflexota</taxon>
        <taxon>Ktedonobacteria</taxon>
        <taxon>Ktedonobacterales</taxon>
        <taxon>Dictyobacteraceae</taxon>
        <taxon>Dictyobacter</taxon>
    </lineage>
</organism>
<dbReference type="Proteomes" id="UP000326912">
    <property type="component" value="Unassembled WGS sequence"/>
</dbReference>
<evidence type="ECO:0000313" key="2">
    <source>
        <dbReference type="EMBL" id="GER87709.1"/>
    </source>
</evidence>
<keyword evidence="1" id="KW-0472">Membrane</keyword>
<keyword evidence="1" id="KW-0812">Transmembrane</keyword>
<sequence length="482" mass="54714">MIDTRRITALLTTLIRRLETFDTSSAERLNLLVAAIEDEDTADISAWADADLYQLLPPTQILDQYHAHLVRNTPGSRSEQRWSGPLQIILVLLPVIITILSLARALMLYPHFLLAHTRSGASSLLYGWQQGFDGQLPIWLSPSNILLYDLFLVLVCTGFFFWRIRWSNRASQRAQQIITQQQQALRADLVEVLALTTLYLAHYKNKLLVADNLTLIARRIDEMSRRLEDRFEQSVDKFDGMAQNVTQRFDGMTQNMSGKFTGMTQNVTESFDGMTQNVTENFSGMAQNLSDKFDGMTQNVARNLASMNRGAEKNLEGMIQQVSESFAGMTREVAHEFEGTTRDVTTRYDGMSQQIMKRISQITDRMQEQVLDGNKYLKELGNLTTGVVQTAEQVREAARTLKETNSELALHTGNLVTPVVELAQQQEHLIASTDRSIQLLEDATQTMADLSKKQDRWGTDLRNILDTLDLTIERATELYRQP</sequence>
<evidence type="ECO:0000313" key="3">
    <source>
        <dbReference type="Proteomes" id="UP000326912"/>
    </source>
</evidence>
<dbReference type="Gene3D" id="1.20.120.20">
    <property type="entry name" value="Apolipoprotein"/>
    <property type="match status" value="1"/>
</dbReference>
<accession>A0A5J4KNM9</accession>
<comment type="caution">
    <text evidence="2">The sequence shown here is derived from an EMBL/GenBank/DDBJ whole genome shotgun (WGS) entry which is preliminary data.</text>
</comment>
<reference evidence="2 3" key="1">
    <citation type="submission" date="2019-10" db="EMBL/GenBank/DDBJ databases">
        <title>Dictyobacter vulcani sp. nov., within the class Ktedonobacteria, isolated from soil of volcanic Mt. Zao.</title>
        <authorList>
            <person name="Zheng Y."/>
            <person name="Wang C.M."/>
            <person name="Sakai Y."/>
            <person name="Abe K."/>
            <person name="Yokota A."/>
            <person name="Yabe S."/>
        </authorList>
    </citation>
    <scope>NUCLEOTIDE SEQUENCE [LARGE SCALE GENOMIC DNA]</scope>
    <source>
        <strain evidence="2 3">W12</strain>
    </source>
</reference>
<keyword evidence="1" id="KW-1133">Transmembrane helix</keyword>
<dbReference type="AlphaFoldDB" id="A0A5J4KNM9"/>
<dbReference type="Gene3D" id="1.10.287.950">
    <property type="entry name" value="Methyl-accepting chemotaxis protein"/>
    <property type="match status" value="1"/>
</dbReference>